<dbReference type="InterPro" id="IPR047187">
    <property type="entry name" value="SF1_C_Upf1"/>
</dbReference>
<proteinExistence type="predicted"/>
<sequence length="1263" mass="142564">MSSPQCGFCQSKDTGCLVQCVQEDCNLWFCNGNSEEESVQHKESHILSHLHMADHRKIAVRQKNQPKVFSVICHKCDEPNVFDLYEQLKTRKTTSNVVPGVVFCRTCALSQKSYNAADWKPVIDCHHDILACCVSDSFVPVSLCAESSLKITKYQVTREAKKWIGEELGIRGLQDDYRQHIPPRKTYFKNEEEYSQHFVELERLQWLSEAVDCLSLPFMEDVTVYVDPNVPPTAMVESIKFATDAEIDRTKFRKGAVVTVYVERHGAVVPYRAFVNDMEELEGNLSSESSKRKWALLGAKVKKGKKKEKFVDGRSASRAVFSVVVSFRDKPLRQEHLCGSVSVEVCSDDIAHTRRLNALARFRGKTDYISGELKRKILGGQNQARDRHFMKQRECKELELHGLDEEQAEAVNLALHSNLCLIKGPAGTGKTKVLVTLVQQLLLRELKESDPILCCANSNKATDHLTLQFARECGNDRVTRIISKSVAPEDLSDELLALTLDHKVQKQLGKNYKEECSSELVEETIMSIIKSSHIICCTCNSAGCFNLKKVKFGTVIIDEATQASEADALIAITKGCRKVVMVGDDKQLGVAVLMRLLKSSNLELSLFERLLSMNDTSIMSCTLQTQYRMHPSIWKPLAEVVYGFEAHCMSPNAKKSAVFFQRVDIDGKMTNLATLAIHTSSFHEVAADGASSLNVQEAITVCFLVINLLRNGISAEDIGVITFYKGQAAQIRKILQNHTCLPTEVLKRLAINTVDAFQAQEKQCIILSCVRSGNMRKKNGQLGFLTDQRRVNVALSRAKDALLIVGNLRYLSKYSAFWQRLVSYYPIVSYGDAMESLARCQRLRKKCSCDQCSLYRGTVDDFDKLLSTIPRLVFRNVQEEGSIVVEPLSEGPPESWVDVLKEKRQDEVTLAKNFLKMSQGIRNVDLYRALEKHVLKYPQLKYCGYPLIFRKKSNLAGKTSVGDHHYVAYSHQVKEFQIAHQLRLCDRCTEYYGVEPDGSYSIRNECSYKDHAGDKFFDTRLQSNVYTCCKGRMRSYGCTDATAPGHVSRAYSGMNAFRSTHRVEPVGKALERAWKMRVLALDCEMIFTEKGYEVARVSVVDRTLTKVYDRFVRPEGKVLDYITRHSGVTEADVMNVRAKSLEEVHTDLLGPIIHKDTLLIGHSLHYDLLALRLIHMHVVDTTVMFMEGTYIPGLAELVSKNLKRTMDRGVQGHDSLADAAACMEIAELYVDRERQALIAQNTAMTCRVRTGHRFEELPLDVEC</sequence>
<dbReference type="STRING" id="947166.A0A1D1US26"/>
<dbReference type="Gene3D" id="3.40.50.300">
    <property type="entry name" value="P-loop containing nucleotide triphosphate hydrolases"/>
    <property type="match status" value="2"/>
</dbReference>
<dbReference type="PANTHER" id="PTHR10887:SF317">
    <property type="entry name" value="ATP-DEPENDENT RNA HELICASE ECM32-RELATED"/>
    <property type="match status" value="1"/>
</dbReference>
<feature type="domain" description="Upf1" evidence="3">
    <location>
        <begin position="1"/>
        <end position="166"/>
    </location>
</feature>
<reference evidence="4 5" key="1">
    <citation type="journal article" date="2016" name="Nat. Commun.">
        <title>Extremotolerant tardigrade genome and improved radiotolerance of human cultured cells by tardigrade-unique protein.</title>
        <authorList>
            <person name="Hashimoto T."/>
            <person name="Horikawa D.D."/>
            <person name="Saito Y."/>
            <person name="Kuwahara H."/>
            <person name="Kozuka-Hata H."/>
            <person name="Shin-I T."/>
            <person name="Minakuchi Y."/>
            <person name="Ohishi K."/>
            <person name="Motoyama A."/>
            <person name="Aizu T."/>
            <person name="Enomoto A."/>
            <person name="Kondo K."/>
            <person name="Tanaka S."/>
            <person name="Hara Y."/>
            <person name="Koshikawa S."/>
            <person name="Sagara H."/>
            <person name="Miura T."/>
            <person name="Yokobori S."/>
            <person name="Miyagawa K."/>
            <person name="Suzuki Y."/>
            <person name="Kubo T."/>
            <person name="Oyama M."/>
            <person name="Kohara Y."/>
            <person name="Fujiyama A."/>
            <person name="Arakawa K."/>
            <person name="Katayama T."/>
            <person name="Toyoda A."/>
            <person name="Kunieda T."/>
        </authorList>
    </citation>
    <scope>NUCLEOTIDE SEQUENCE [LARGE SCALE GENOMIC DNA]</scope>
    <source>
        <strain evidence="4 5">YOKOZUNA-1</strain>
    </source>
</reference>
<evidence type="ECO:0000313" key="4">
    <source>
        <dbReference type="EMBL" id="GAU88968.1"/>
    </source>
</evidence>
<comment type="caution">
    <text evidence="4">The sequence shown here is derived from an EMBL/GenBank/DDBJ whole genome shotgun (WGS) entry which is preliminary data.</text>
</comment>
<dbReference type="PANTHER" id="PTHR10887">
    <property type="entry name" value="DNA2/NAM7 HELICASE FAMILY"/>
    <property type="match status" value="1"/>
</dbReference>
<evidence type="ECO:0000256" key="1">
    <source>
        <dbReference type="ARBA" id="ARBA00022839"/>
    </source>
</evidence>
<dbReference type="CDD" id="cd18808">
    <property type="entry name" value="SF1_C_Upf1"/>
    <property type="match status" value="1"/>
</dbReference>
<dbReference type="Pfam" id="PF00929">
    <property type="entry name" value="RNase_T"/>
    <property type="match status" value="1"/>
</dbReference>
<dbReference type="InterPro" id="IPR041677">
    <property type="entry name" value="DNA2/NAM7_AAA_11"/>
</dbReference>
<protein>
    <recommendedName>
        <fullName evidence="3">Upf1 domain-containing protein</fullName>
    </recommendedName>
</protein>
<dbReference type="SUPFAM" id="SSF53098">
    <property type="entry name" value="Ribonuclease H-like"/>
    <property type="match status" value="1"/>
</dbReference>
<dbReference type="InterPro" id="IPR013520">
    <property type="entry name" value="Ribonucl_H"/>
</dbReference>
<dbReference type="Pfam" id="PF13086">
    <property type="entry name" value="AAA_11"/>
    <property type="match status" value="2"/>
</dbReference>
<dbReference type="GO" id="GO:0004527">
    <property type="term" value="F:exonuclease activity"/>
    <property type="evidence" value="ECO:0007669"/>
    <property type="project" value="UniProtKB-KW"/>
</dbReference>
<dbReference type="Pfam" id="PF13087">
    <property type="entry name" value="AAA_12"/>
    <property type="match status" value="1"/>
</dbReference>
<evidence type="ECO:0000259" key="3">
    <source>
        <dbReference type="PROSITE" id="PS51997"/>
    </source>
</evidence>
<keyword evidence="1" id="KW-0378">Hydrolase</keyword>
<keyword evidence="1" id="KW-0269">Exonuclease</keyword>
<dbReference type="Pfam" id="PF09416">
    <property type="entry name" value="UPF1_Zn_bind"/>
    <property type="match status" value="1"/>
</dbReference>
<dbReference type="GO" id="GO:0003723">
    <property type="term" value="F:RNA binding"/>
    <property type="evidence" value="ECO:0007669"/>
    <property type="project" value="InterPro"/>
</dbReference>
<dbReference type="EMBL" id="BDGG01000001">
    <property type="protein sequence ID" value="GAU88968.1"/>
    <property type="molecule type" value="Genomic_DNA"/>
</dbReference>
<dbReference type="InterPro" id="IPR034922">
    <property type="entry name" value="REX1-like_exo"/>
</dbReference>
<organism evidence="4 5">
    <name type="scientific">Ramazzottius varieornatus</name>
    <name type="common">Water bear</name>
    <name type="synonym">Tardigrade</name>
    <dbReference type="NCBI Taxonomy" id="947166"/>
    <lineage>
        <taxon>Eukaryota</taxon>
        <taxon>Metazoa</taxon>
        <taxon>Ecdysozoa</taxon>
        <taxon>Tardigrada</taxon>
        <taxon>Eutardigrada</taxon>
        <taxon>Parachela</taxon>
        <taxon>Hypsibioidea</taxon>
        <taxon>Ramazzottiidae</taxon>
        <taxon>Ramazzottius</taxon>
    </lineage>
</organism>
<dbReference type="Gene3D" id="3.30.420.10">
    <property type="entry name" value="Ribonuclease H-like superfamily/Ribonuclease H"/>
    <property type="match status" value="1"/>
</dbReference>
<dbReference type="SUPFAM" id="SSF52540">
    <property type="entry name" value="P-loop containing nucleoside triphosphate hydrolases"/>
    <property type="match status" value="1"/>
</dbReference>
<dbReference type="GO" id="GO:0000184">
    <property type="term" value="P:nuclear-transcribed mRNA catabolic process, nonsense-mediated decay"/>
    <property type="evidence" value="ECO:0007669"/>
    <property type="project" value="InterPro"/>
</dbReference>
<dbReference type="InterPro" id="IPR018999">
    <property type="entry name" value="UPF1_CH/ZBD"/>
</dbReference>
<dbReference type="Proteomes" id="UP000186922">
    <property type="component" value="Unassembled WGS sequence"/>
</dbReference>
<dbReference type="SMART" id="SM00479">
    <property type="entry name" value="EXOIII"/>
    <property type="match status" value="1"/>
</dbReference>
<accession>A0A1D1US26</accession>
<dbReference type="PROSITE" id="PS51997">
    <property type="entry name" value="UPF1_CH_RICH"/>
    <property type="match status" value="1"/>
</dbReference>
<dbReference type="InterPro" id="IPR041679">
    <property type="entry name" value="DNA2/NAM7-like_C"/>
</dbReference>
<dbReference type="GO" id="GO:0005737">
    <property type="term" value="C:cytoplasm"/>
    <property type="evidence" value="ECO:0007669"/>
    <property type="project" value="InterPro"/>
</dbReference>
<dbReference type="CDD" id="cd06145">
    <property type="entry name" value="REX1_like"/>
    <property type="match status" value="1"/>
</dbReference>
<evidence type="ECO:0000256" key="2">
    <source>
        <dbReference type="PROSITE-ProRule" id="PRU01341"/>
    </source>
</evidence>
<dbReference type="OrthoDB" id="6513042at2759"/>
<dbReference type="CDD" id="cd21400">
    <property type="entry name" value="ZBD_UPF1-like"/>
    <property type="match status" value="1"/>
</dbReference>
<dbReference type="GO" id="GO:0003724">
    <property type="term" value="F:RNA helicase activity"/>
    <property type="evidence" value="ECO:0007669"/>
    <property type="project" value="InterPro"/>
</dbReference>
<dbReference type="InterPro" id="IPR036397">
    <property type="entry name" value="RNaseH_sf"/>
</dbReference>
<evidence type="ECO:0000313" key="5">
    <source>
        <dbReference type="Proteomes" id="UP000186922"/>
    </source>
</evidence>
<dbReference type="GO" id="GO:0005524">
    <property type="term" value="F:ATP binding"/>
    <property type="evidence" value="ECO:0007669"/>
    <property type="project" value="InterPro"/>
</dbReference>
<dbReference type="InterPro" id="IPR045055">
    <property type="entry name" value="DNA2/NAM7-like"/>
</dbReference>
<comment type="caution">
    <text evidence="2">Lacks conserved residue(s) required for the propagation of feature annotation.</text>
</comment>
<dbReference type="AlphaFoldDB" id="A0A1D1US26"/>
<keyword evidence="5" id="KW-1185">Reference proteome</keyword>
<keyword evidence="1" id="KW-0540">Nuclease</keyword>
<dbReference type="GO" id="GO:0008270">
    <property type="term" value="F:zinc ion binding"/>
    <property type="evidence" value="ECO:0007669"/>
    <property type="project" value="InterPro"/>
</dbReference>
<gene>
    <name evidence="4" type="primary">RvY_01574-1</name>
    <name evidence="4" type="synonym">RvY_01574.1</name>
    <name evidence="4" type="ORF">RvY_01574</name>
</gene>
<name>A0A1D1US26_RAMVA</name>
<dbReference type="InterPro" id="IPR027417">
    <property type="entry name" value="P-loop_NTPase"/>
</dbReference>
<dbReference type="InterPro" id="IPR012337">
    <property type="entry name" value="RNaseH-like_sf"/>
</dbReference>